<organism evidence="1 2">
    <name type="scientific">Micromonospora saelicesensis</name>
    <dbReference type="NCBI Taxonomy" id="285676"/>
    <lineage>
        <taxon>Bacteria</taxon>
        <taxon>Bacillati</taxon>
        <taxon>Actinomycetota</taxon>
        <taxon>Actinomycetes</taxon>
        <taxon>Micromonosporales</taxon>
        <taxon>Micromonosporaceae</taxon>
        <taxon>Micromonospora</taxon>
    </lineage>
</organism>
<gene>
    <name evidence="1" type="ORF">PSN13_01417</name>
</gene>
<sequence>MRMLIEVANATIVGMEARPLTRRERTVLEALLAVDFQRVETLQRLATEVLVVDTCGCGCPSIMFQHGRGREMGIKVNASVRGSYNGLFLYVIEDLERGEVLGGIEWLDVGEADPDELPSPELLDIQTV</sequence>
<accession>A0A328NSU1</accession>
<comment type="caution">
    <text evidence="1">The sequence shown here is derived from an EMBL/GenBank/DDBJ whole genome shotgun (WGS) entry which is preliminary data.</text>
</comment>
<evidence type="ECO:0000313" key="1">
    <source>
        <dbReference type="EMBL" id="RAO37435.1"/>
    </source>
</evidence>
<dbReference type="AlphaFoldDB" id="A0A328NSU1"/>
<reference evidence="1 2" key="1">
    <citation type="submission" date="2018-03" db="EMBL/GenBank/DDBJ databases">
        <title>Defining the species Micromonospora saelicesensis and Micromonospora noduli under the framework of genomics.</title>
        <authorList>
            <person name="Riesco R."/>
            <person name="Trujillo M.E."/>
        </authorList>
    </citation>
    <scope>NUCLEOTIDE SEQUENCE [LARGE SCALE GENOMIC DNA]</scope>
    <source>
        <strain evidence="1 2">PSN13</strain>
    </source>
</reference>
<proteinExistence type="predicted"/>
<evidence type="ECO:0000313" key="2">
    <source>
        <dbReference type="Proteomes" id="UP000249419"/>
    </source>
</evidence>
<dbReference type="Proteomes" id="UP000249419">
    <property type="component" value="Unassembled WGS sequence"/>
</dbReference>
<dbReference type="EMBL" id="PYAG01000005">
    <property type="protein sequence ID" value="RAO37435.1"/>
    <property type="molecule type" value="Genomic_DNA"/>
</dbReference>
<name>A0A328NSU1_9ACTN</name>
<dbReference type="RefSeq" id="WP_258400325.1">
    <property type="nucleotide sequence ID" value="NZ_PYAG01000005.1"/>
</dbReference>
<protein>
    <submittedName>
        <fullName evidence="1">Uncharacterized protein</fullName>
    </submittedName>
</protein>